<comment type="caution">
    <text evidence="2">The sequence shown here is derived from an EMBL/GenBank/DDBJ whole genome shotgun (WGS) entry which is preliminary data.</text>
</comment>
<dbReference type="EMBL" id="JAAIUW010000002">
    <property type="protein sequence ID" value="KAF7841220.1"/>
    <property type="molecule type" value="Genomic_DNA"/>
</dbReference>
<feature type="region of interest" description="Disordered" evidence="1">
    <location>
        <begin position="1"/>
        <end position="23"/>
    </location>
</feature>
<sequence length="23" mass="2546">MALNGRRHGGVEQKIHGGSEQQR</sequence>
<proteinExistence type="predicted"/>
<dbReference type="Proteomes" id="UP000634136">
    <property type="component" value="Unassembled WGS sequence"/>
</dbReference>
<evidence type="ECO:0000256" key="1">
    <source>
        <dbReference type="SAM" id="MobiDB-lite"/>
    </source>
</evidence>
<keyword evidence="3" id="KW-1185">Reference proteome</keyword>
<dbReference type="AlphaFoldDB" id="A0A834XAQ9"/>
<feature type="compositionally biased region" description="Basic and acidic residues" evidence="1">
    <location>
        <begin position="9"/>
        <end position="23"/>
    </location>
</feature>
<accession>A0A834XAQ9</accession>
<organism evidence="2 3">
    <name type="scientific">Senna tora</name>
    <dbReference type="NCBI Taxonomy" id="362788"/>
    <lineage>
        <taxon>Eukaryota</taxon>
        <taxon>Viridiplantae</taxon>
        <taxon>Streptophyta</taxon>
        <taxon>Embryophyta</taxon>
        <taxon>Tracheophyta</taxon>
        <taxon>Spermatophyta</taxon>
        <taxon>Magnoliopsida</taxon>
        <taxon>eudicotyledons</taxon>
        <taxon>Gunneridae</taxon>
        <taxon>Pentapetalae</taxon>
        <taxon>rosids</taxon>
        <taxon>fabids</taxon>
        <taxon>Fabales</taxon>
        <taxon>Fabaceae</taxon>
        <taxon>Caesalpinioideae</taxon>
        <taxon>Cassia clade</taxon>
        <taxon>Senna</taxon>
    </lineage>
</organism>
<evidence type="ECO:0000313" key="3">
    <source>
        <dbReference type="Proteomes" id="UP000634136"/>
    </source>
</evidence>
<protein>
    <submittedName>
        <fullName evidence="2">Uncharacterized protein</fullName>
    </submittedName>
</protein>
<evidence type="ECO:0000313" key="2">
    <source>
        <dbReference type="EMBL" id="KAF7841220.1"/>
    </source>
</evidence>
<gene>
    <name evidence="2" type="ORF">G2W53_003518</name>
</gene>
<reference evidence="2" key="1">
    <citation type="submission" date="2020-09" db="EMBL/GenBank/DDBJ databases">
        <title>Genome-Enabled Discovery of Anthraquinone Biosynthesis in Senna tora.</title>
        <authorList>
            <person name="Kang S.-H."/>
            <person name="Pandey R.P."/>
            <person name="Lee C.-M."/>
            <person name="Sim J.-S."/>
            <person name="Jeong J.-T."/>
            <person name="Choi B.-S."/>
            <person name="Jung M."/>
            <person name="Ginzburg D."/>
            <person name="Zhao K."/>
            <person name="Won S.Y."/>
            <person name="Oh T.-J."/>
            <person name="Yu Y."/>
            <person name="Kim N.-H."/>
            <person name="Lee O.R."/>
            <person name="Lee T.-H."/>
            <person name="Bashyal P."/>
            <person name="Kim T.-S."/>
            <person name="Lee W.-H."/>
            <person name="Kawkins C."/>
            <person name="Kim C.-K."/>
            <person name="Kim J.S."/>
            <person name="Ahn B.O."/>
            <person name="Rhee S.Y."/>
            <person name="Sohng J.K."/>
        </authorList>
    </citation>
    <scope>NUCLEOTIDE SEQUENCE</scope>
    <source>
        <tissue evidence="2">Leaf</tissue>
    </source>
</reference>
<name>A0A834XAQ9_9FABA</name>